<proteinExistence type="predicted"/>
<evidence type="ECO:0000256" key="1">
    <source>
        <dbReference type="SAM" id="Phobius"/>
    </source>
</evidence>
<evidence type="ECO:0000313" key="2">
    <source>
        <dbReference type="EMBL" id="UUI02185.1"/>
    </source>
</evidence>
<dbReference type="EMBL" id="CP101914">
    <property type="protein sequence ID" value="UUI02185.1"/>
    <property type="molecule type" value="Genomic_DNA"/>
</dbReference>
<keyword evidence="3" id="KW-1185">Reference proteome</keyword>
<keyword evidence="1" id="KW-1133">Transmembrane helix</keyword>
<evidence type="ECO:0008006" key="4">
    <source>
        <dbReference type="Google" id="ProtNLM"/>
    </source>
</evidence>
<gene>
    <name evidence="2" type="ORF">NP439_19400</name>
</gene>
<keyword evidence="1" id="KW-0472">Membrane</keyword>
<organism evidence="2 3">
    <name type="scientific">Oceanobacillus jeddahense</name>
    <dbReference type="NCBI Taxonomy" id="1462527"/>
    <lineage>
        <taxon>Bacteria</taxon>
        <taxon>Bacillati</taxon>
        <taxon>Bacillota</taxon>
        <taxon>Bacilli</taxon>
        <taxon>Bacillales</taxon>
        <taxon>Bacillaceae</taxon>
        <taxon>Oceanobacillus</taxon>
    </lineage>
</organism>
<reference evidence="2" key="1">
    <citation type="submission" date="2022-07" db="EMBL/GenBank/DDBJ databases">
        <title>FELIX.</title>
        <authorList>
            <person name="Wan K.H."/>
            <person name="Park S."/>
            <person name="Lawrence Q."/>
            <person name="Eichenberger J.P."/>
            <person name="Booth B.W."/>
            <person name="Piaggio A.J."/>
            <person name="Chandler J.C."/>
            <person name="Franklin A.B."/>
            <person name="Celniker S.E."/>
        </authorList>
    </citation>
    <scope>NUCLEOTIDE SEQUENCE</scope>
    <source>
        <strain evidence="2">QA-1986 374</strain>
    </source>
</reference>
<accession>A0ABY5JQW5</accession>
<evidence type="ECO:0000313" key="3">
    <source>
        <dbReference type="Proteomes" id="UP001059773"/>
    </source>
</evidence>
<protein>
    <recommendedName>
        <fullName evidence="4">DUF2273 domain-containing protein</fullName>
    </recommendedName>
</protein>
<name>A0ABY5JQW5_9BACI</name>
<keyword evidence="1" id="KW-0812">Transmembrane</keyword>
<dbReference type="RefSeq" id="WP_256707440.1">
    <property type="nucleotide sequence ID" value="NZ_CP101914.1"/>
</dbReference>
<sequence length="49" mass="5231">MTFSGNLYLWITGLGLIIGIVFDILLYGLLIGAGVGAVAQYWASNKQKA</sequence>
<dbReference type="Proteomes" id="UP001059773">
    <property type="component" value="Chromosome"/>
</dbReference>
<feature type="transmembrane region" description="Helical" evidence="1">
    <location>
        <begin position="6"/>
        <end position="39"/>
    </location>
</feature>